<dbReference type="Gramene" id="CDF33482">
    <property type="protein sequence ID" value="CDF33482"/>
    <property type="gene ID" value="CHC_T00002271001"/>
</dbReference>
<evidence type="ECO:0000313" key="1">
    <source>
        <dbReference type="EMBL" id="CDF33482.1"/>
    </source>
</evidence>
<proteinExistence type="predicted"/>
<organism evidence="1 2">
    <name type="scientific">Chondrus crispus</name>
    <name type="common">Carrageen Irish moss</name>
    <name type="synonym">Polymorpha crispa</name>
    <dbReference type="NCBI Taxonomy" id="2769"/>
    <lineage>
        <taxon>Eukaryota</taxon>
        <taxon>Rhodophyta</taxon>
        <taxon>Florideophyceae</taxon>
        <taxon>Rhodymeniophycidae</taxon>
        <taxon>Gigartinales</taxon>
        <taxon>Gigartinaceae</taxon>
        <taxon>Chondrus</taxon>
    </lineage>
</organism>
<dbReference type="EMBL" id="HG001647">
    <property type="protein sequence ID" value="CDF33482.1"/>
    <property type="molecule type" value="Genomic_DNA"/>
</dbReference>
<dbReference type="RefSeq" id="XP_005713285.1">
    <property type="nucleotide sequence ID" value="XM_005713228.1"/>
</dbReference>
<accession>R7Q4P3</accession>
<name>R7Q4P3_CHOCR</name>
<reference evidence="2" key="1">
    <citation type="journal article" date="2013" name="Proc. Natl. Acad. Sci. U.S.A.">
        <title>Genome structure and metabolic features in the red seaweed Chondrus crispus shed light on evolution of the Archaeplastida.</title>
        <authorList>
            <person name="Collen J."/>
            <person name="Porcel B."/>
            <person name="Carre W."/>
            <person name="Ball S.G."/>
            <person name="Chaparro C."/>
            <person name="Tonon T."/>
            <person name="Barbeyron T."/>
            <person name="Michel G."/>
            <person name="Noel B."/>
            <person name="Valentin K."/>
            <person name="Elias M."/>
            <person name="Artiguenave F."/>
            <person name="Arun A."/>
            <person name="Aury J.M."/>
            <person name="Barbosa-Neto J.F."/>
            <person name="Bothwell J.H."/>
            <person name="Bouget F.Y."/>
            <person name="Brillet L."/>
            <person name="Cabello-Hurtado F."/>
            <person name="Capella-Gutierrez S."/>
            <person name="Charrier B."/>
            <person name="Cladiere L."/>
            <person name="Cock J.M."/>
            <person name="Coelho S.M."/>
            <person name="Colleoni C."/>
            <person name="Czjzek M."/>
            <person name="Da Silva C."/>
            <person name="Delage L."/>
            <person name="Denoeud F."/>
            <person name="Deschamps P."/>
            <person name="Dittami S.M."/>
            <person name="Gabaldon T."/>
            <person name="Gachon C.M."/>
            <person name="Groisillier A."/>
            <person name="Herve C."/>
            <person name="Jabbari K."/>
            <person name="Katinka M."/>
            <person name="Kloareg B."/>
            <person name="Kowalczyk N."/>
            <person name="Labadie K."/>
            <person name="Leblanc C."/>
            <person name="Lopez P.J."/>
            <person name="McLachlan D.H."/>
            <person name="Meslet-Cladiere L."/>
            <person name="Moustafa A."/>
            <person name="Nehr Z."/>
            <person name="Nyvall Collen P."/>
            <person name="Panaud O."/>
            <person name="Partensky F."/>
            <person name="Poulain J."/>
            <person name="Rensing S.A."/>
            <person name="Rousvoal S."/>
            <person name="Samson G."/>
            <person name="Symeonidi A."/>
            <person name="Weissenbach J."/>
            <person name="Zambounis A."/>
            <person name="Wincker P."/>
            <person name="Boyen C."/>
        </authorList>
    </citation>
    <scope>NUCLEOTIDE SEQUENCE [LARGE SCALE GENOMIC DNA]</scope>
    <source>
        <strain evidence="2">cv. Stackhouse</strain>
    </source>
</reference>
<dbReference type="AlphaFoldDB" id="R7Q4P3"/>
<dbReference type="Proteomes" id="UP000012073">
    <property type="component" value="Unassembled WGS sequence"/>
</dbReference>
<dbReference type="KEGG" id="ccp:CHC_T00002271001"/>
<evidence type="ECO:0000313" key="2">
    <source>
        <dbReference type="Proteomes" id="UP000012073"/>
    </source>
</evidence>
<dbReference type="GeneID" id="17320996"/>
<keyword evidence="2" id="KW-1185">Reference proteome</keyword>
<protein>
    <submittedName>
        <fullName evidence="1">Uncharacterized protein</fullName>
    </submittedName>
</protein>
<gene>
    <name evidence="1" type="ORF">CHC_T00002271001</name>
</gene>
<sequence>MSQAFLHDDGAQVSIHSWVKRKLQPFHVDGIPHVLGERKGTMRFDFDGMEGANANMWVLKSHATGDAHDNHCWVILKGFDFHGDGQTDSF</sequence>